<dbReference type="EMBL" id="PVNK01000148">
    <property type="protein sequence ID" value="PRP97906.1"/>
    <property type="molecule type" value="Genomic_DNA"/>
</dbReference>
<keyword evidence="2" id="KW-1185">Reference proteome</keyword>
<accession>A0A2S9XYH9</accession>
<dbReference type="AlphaFoldDB" id="A0A2S9XYH9"/>
<comment type="caution">
    <text evidence="1">The sequence shown here is derived from an EMBL/GenBank/DDBJ whole genome shotgun (WGS) entry which is preliminary data.</text>
</comment>
<protein>
    <submittedName>
        <fullName evidence="1">Uncharacterized protein</fullName>
    </submittedName>
</protein>
<dbReference type="RefSeq" id="WP_146155746.1">
    <property type="nucleotide sequence ID" value="NZ_PVNK01000148.1"/>
</dbReference>
<dbReference type="OrthoDB" id="5525836at2"/>
<name>A0A2S9XYH9_9BACT</name>
<gene>
    <name evidence="1" type="ORF">ENSA5_31390</name>
</gene>
<proteinExistence type="predicted"/>
<evidence type="ECO:0000313" key="1">
    <source>
        <dbReference type="EMBL" id="PRP97906.1"/>
    </source>
</evidence>
<sequence length="176" mass="19812">MSSLTLPSDLDPKVIPGGSDGDILLDNRYFPISIAKLRGSDPEESVVHGYYRWREKASAFAHRAGVKHVTIMEFHEWGVPKPTIRKLISEYSSKDLTEVGFQWQFLIVTKPVMRGAITAIVWLRGDTGKYSWASDYPDAVEKAVAEFVRIGIEPPKIDPLSYEFPVAELAKFGSRR</sequence>
<organism evidence="1 2">
    <name type="scientific">Enhygromyxa salina</name>
    <dbReference type="NCBI Taxonomy" id="215803"/>
    <lineage>
        <taxon>Bacteria</taxon>
        <taxon>Pseudomonadati</taxon>
        <taxon>Myxococcota</taxon>
        <taxon>Polyangia</taxon>
        <taxon>Nannocystales</taxon>
        <taxon>Nannocystaceae</taxon>
        <taxon>Enhygromyxa</taxon>
    </lineage>
</organism>
<evidence type="ECO:0000313" key="2">
    <source>
        <dbReference type="Proteomes" id="UP000237968"/>
    </source>
</evidence>
<reference evidence="1 2" key="1">
    <citation type="submission" date="2018-03" db="EMBL/GenBank/DDBJ databases">
        <title>Draft Genome Sequences of the Obligatory Marine Myxobacteria Enhygromyxa salina SWB005.</title>
        <authorList>
            <person name="Poehlein A."/>
            <person name="Moghaddam J.A."/>
            <person name="Harms H."/>
            <person name="Alanjari M."/>
            <person name="Koenig G.M."/>
            <person name="Daniel R."/>
            <person name="Schaeberle T.F."/>
        </authorList>
    </citation>
    <scope>NUCLEOTIDE SEQUENCE [LARGE SCALE GENOMIC DNA]</scope>
    <source>
        <strain evidence="1 2">SWB005</strain>
    </source>
</reference>
<dbReference type="Proteomes" id="UP000237968">
    <property type="component" value="Unassembled WGS sequence"/>
</dbReference>